<dbReference type="PANTHER" id="PTHR14226">
    <property type="entry name" value="NEUROPATHY TARGET ESTERASE/SWISS CHEESE D.MELANOGASTER"/>
    <property type="match status" value="1"/>
</dbReference>
<dbReference type="SUPFAM" id="SSF52151">
    <property type="entry name" value="FabD/lysophospholipase-like"/>
    <property type="match status" value="1"/>
</dbReference>
<dbReference type="Proteomes" id="UP001268089">
    <property type="component" value="Unassembled WGS sequence"/>
</dbReference>
<protein>
    <submittedName>
        <fullName evidence="6">NTE family protein</fullName>
    </submittedName>
</protein>
<dbReference type="Gene3D" id="3.40.1090.10">
    <property type="entry name" value="Cytosolic phospholipase A2 catalytic domain"/>
    <property type="match status" value="2"/>
</dbReference>
<comment type="caution">
    <text evidence="6">The sequence shown here is derived from an EMBL/GenBank/DDBJ whole genome shotgun (WGS) entry which is preliminary data.</text>
</comment>
<proteinExistence type="predicted"/>
<reference evidence="6 7" key="1">
    <citation type="submission" date="2023-07" db="EMBL/GenBank/DDBJ databases">
        <title>Sorghum-associated microbial communities from plants grown in Nebraska, USA.</title>
        <authorList>
            <person name="Schachtman D."/>
        </authorList>
    </citation>
    <scope>NUCLEOTIDE SEQUENCE [LARGE SCALE GENOMIC DNA]</scope>
    <source>
        <strain evidence="6 7">BE308</strain>
    </source>
</reference>
<name>A0ABU1ZLN2_9BURK</name>
<keyword evidence="1 4" id="KW-0378">Hydrolase</keyword>
<evidence type="ECO:0000313" key="7">
    <source>
        <dbReference type="Proteomes" id="UP001268089"/>
    </source>
</evidence>
<dbReference type="Pfam" id="PF01734">
    <property type="entry name" value="Patatin"/>
    <property type="match status" value="1"/>
</dbReference>
<gene>
    <name evidence="6" type="ORF">J2X15_001093</name>
</gene>
<organism evidence="6 7">
    <name type="scientific">Rhodoferax saidenbachensis</name>
    <dbReference type="NCBI Taxonomy" id="1484693"/>
    <lineage>
        <taxon>Bacteria</taxon>
        <taxon>Pseudomonadati</taxon>
        <taxon>Pseudomonadota</taxon>
        <taxon>Betaproteobacteria</taxon>
        <taxon>Burkholderiales</taxon>
        <taxon>Comamonadaceae</taxon>
        <taxon>Rhodoferax</taxon>
    </lineage>
</organism>
<feature type="active site" description="Proton acceptor" evidence="4">
    <location>
        <position position="218"/>
    </location>
</feature>
<evidence type="ECO:0000259" key="5">
    <source>
        <dbReference type="PROSITE" id="PS51635"/>
    </source>
</evidence>
<feature type="short sequence motif" description="GXSXG" evidence="4">
    <location>
        <begin position="70"/>
        <end position="74"/>
    </location>
</feature>
<evidence type="ECO:0000256" key="2">
    <source>
        <dbReference type="ARBA" id="ARBA00022963"/>
    </source>
</evidence>
<evidence type="ECO:0000256" key="4">
    <source>
        <dbReference type="PROSITE-ProRule" id="PRU01161"/>
    </source>
</evidence>
<dbReference type="InterPro" id="IPR050301">
    <property type="entry name" value="NTE"/>
</dbReference>
<sequence length="364" mass="40456">MIDLPTSARRLLPSVGSRLFKRLWRTRLSPPSPARLNLALQGGGAHGAFTWGVLDALLQDPRMHFEGISGSSAGAMNAVVMAQGWMTGGRDGAREALAQFWTEVSQQLPWGMLTTGGGDAISLSPATKMLAQWAGFFSPTELNPLAINPLRSLLKRQIDFERLRAESPFKLFVGATQVNTGKLRLFREHELTVDMLLASACLPKIHHTVEIDGEPYWDGGFAANPAVFPLFYDCAAGDVLLVLLAPLKHQGTPHTKDEIEARMEELGFKAHFMREMQMFARTQDAVHVTQHQGPLEQRLQSVRFHMIDSSNLESLQRRETKMLAHAPFLNLLHDQGLLRGQQWLDAHAGAVGQRTTVDMQQWLV</sequence>
<accession>A0ABU1ZLN2</accession>
<feature type="active site" description="Nucleophile" evidence="4">
    <location>
        <position position="72"/>
    </location>
</feature>
<evidence type="ECO:0000313" key="6">
    <source>
        <dbReference type="EMBL" id="MDR7305815.1"/>
    </source>
</evidence>
<feature type="domain" description="PNPLA" evidence="5">
    <location>
        <begin position="38"/>
        <end position="231"/>
    </location>
</feature>
<dbReference type="InterPro" id="IPR002641">
    <property type="entry name" value="PNPLA_dom"/>
</dbReference>
<feature type="short sequence motif" description="DGA/G" evidence="4">
    <location>
        <begin position="218"/>
        <end position="220"/>
    </location>
</feature>
<evidence type="ECO:0000256" key="1">
    <source>
        <dbReference type="ARBA" id="ARBA00022801"/>
    </source>
</evidence>
<keyword evidence="7" id="KW-1185">Reference proteome</keyword>
<dbReference type="InterPro" id="IPR016035">
    <property type="entry name" value="Acyl_Trfase/lysoPLipase"/>
</dbReference>
<keyword evidence="3 4" id="KW-0443">Lipid metabolism</keyword>
<keyword evidence="2 4" id="KW-0442">Lipid degradation</keyword>
<feature type="short sequence motif" description="GXGXXG" evidence="4">
    <location>
        <begin position="42"/>
        <end position="47"/>
    </location>
</feature>
<dbReference type="PROSITE" id="PS51635">
    <property type="entry name" value="PNPLA"/>
    <property type="match status" value="1"/>
</dbReference>
<dbReference type="EMBL" id="JAVDXO010000002">
    <property type="protein sequence ID" value="MDR7305815.1"/>
    <property type="molecule type" value="Genomic_DNA"/>
</dbReference>
<dbReference type="PANTHER" id="PTHR14226:SF78">
    <property type="entry name" value="SLR0060 PROTEIN"/>
    <property type="match status" value="1"/>
</dbReference>
<evidence type="ECO:0000256" key="3">
    <source>
        <dbReference type="ARBA" id="ARBA00023098"/>
    </source>
</evidence>